<sequence>MALGLSMLPLTGPGTAPATRVALGLMHVTVRAILIAVFYRTSTGRGRG</sequence>
<keyword evidence="1" id="KW-0812">Transmembrane</keyword>
<comment type="caution">
    <text evidence="2">The sequence shown here is derived from an EMBL/GenBank/DDBJ whole genome shotgun (WGS) entry which is preliminary data.</text>
</comment>
<accession>A0ABR6MFI2</accession>
<reference evidence="2 3" key="1">
    <citation type="submission" date="2020-08" db="EMBL/GenBank/DDBJ databases">
        <title>Sequencing the genomes of 1000 actinobacteria strains.</title>
        <authorList>
            <person name="Klenk H.-P."/>
        </authorList>
    </citation>
    <scope>NUCLEOTIDE SEQUENCE [LARGE SCALE GENOMIC DNA]</scope>
    <source>
        <strain evidence="2 3">DSM 43036</strain>
    </source>
</reference>
<proteinExistence type="predicted"/>
<gene>
    <name evidence="2" type="ORF">FHU28_003983</name>
</gene>
<keyword evidence="1" id="KW-0472">Membrane</keyword>
<evidence type="ECO:0000313" key="3">
    <source>
        <dbReference type="Proteomes" id="UP000618986"/>
    </source>
</evidence>
<dbReference type="GeneID" id="300294532"/>
<dbReference type="RefSeq" id="WP_184686052.1">
    <property type="nucleotide sequence ID" value="NZ_JACHJC010000001.1"/>
</dbReference>
<evidence type="ECO:0000313" key="2">
    <source>
        <dbReference type="EMBL" id="MBB5114144.1"/>
    </source>
</evidence>
<keyword evidence="3" id="KW-1185">Reference proteome</keyword>
<name>A0ABR6MFI2_MICEC</name>
<dbReference type="Proteomes" id="UP000618986">
    <property type="component" value="Unassembled WGS sequence"/>
</dbReference>
<protein>
    <submittedName>
        <fullName evidence="2">Uncharacterized protein</fullName>
    </submittedName>
</protein>
<organism evidence="2 3">
    <name type="scientific">Micromonospora echinospora</name>
    <name type="common">Micromonospora purpurea</name>
    <dbReference type="NCBI Taxonomy" id="1877"/>
    <lineage>
        <taxon>Bacteria</taxon>
        <taxon>Bacillati</taxon>
        <taxon>Actinomycetota</taxon>
        <taxon>Actinomycetes</taxon>
        <taxon>Micromonosporales</taxon>
        <taxon>Micromonosporaceae</taxon>
        <taxon>Micromonospora</taxon>
    </lineage>
</organism>
<keyword evidence="1" id="KW-1133">Transmembrane helix</keyword>
<feature type="transmembrane region" description="Helical" evidence="1">
    <location>
        <begin position="20"/>
        <end position="39"/>
    </location>
</feature>
<dbReference type="EMBL" id="JACHJC010000001">
    <property type="protein sequence ID" value="MBB5114144.1"/>
    <property type="molecule type" value="Genomic_DNA"/>
</dbReference>
<evidence type="ECO:0000256" key="1">
    <source>
        <dbReference type="SAM" id="Phobius"/>
    </source>
</evidence>